<reference evidence="7" key="1">
    <citation type="submission" date="2018-09" db="EMBL/GenBank/DDBJ databases">
        <authorList>
            <person name="Tuo L."/>
        </authorList>
    </citation>
    <scope>NUCLEOTIDE SEQUENCE [LARGE SCALE GENOMIC DNA]</scope>
    <source>
        <strain evidence="7">M2BS4Y-1</strain>
    </source>
</reference>
<evidence type="ECO:0000313" key="7">
    <source>
        <dbReference type="Proteomes" id="UP000265750"/>
    </source>
</evidence>
<evidence type="ECO:0000256" key="2">
    <source>
        <dbReference type="ARBA" id="ARBA00022679"/>
    </source>
</evidence>
<dbReference type="PANTHER" id="PTHR43095">
    <property type="entry name" value="SUGAR KINASE"/>
    <property type="match status" value="1"/>
</dbReference>
<dbReference type="RefSeq" id="WP_119541318.1">
    <property type="nucleotide sequence ID" value="NZ_QYRN01000010.1"/>
</dbReference>
<keyword evidence="3 6" id="KW-0418">Kinase</keyword>
<dbReference type="Pfam" id="PF00370">
    <property type="entry name" value="FGGY_N"/>
    <property type="match status" value="1"/>
</dbReference>
<evidence type="ECO:0000259" key="4">
    <source>
        <dbReference type="Pfam" id="PF00370"/>
    </source>
</evidence>
<dbReference type="InterPro" id="IPR049382">
    <property type="entry name" value="FGGY_C_2"/>
</dbReference>
<feature type="domain" description="Carbohydrate kinase FGGY C-terminal" evidence="5">
    <location>
        <begin position="246"/>
        <end position="422"/>
    </location>
</feature>
<dbReference type="CDD" id="cd07772">
    <property type="entry name" value="ASKHA_NBD_FGGY_NaCK-like"/>
    <property type="match status" value="1"/>
</dbReference>
<dbReference type="PANTHER" id="PTHR43095:SF5">
    <property type="entry name" value="XYLULOSE KINASE"/>
    <property type="match status" value="1"/>
</dbReference>
<sequence>MSTVAVFDVGKTNVKLFAATAQGAILEELSAPNRVVDGPPYRHHDLAALEDWLLAGLAELGRRHAIEAVVACSHGSGGVLVEADGAALPMIDYEQDPPSGLAGDYAAMAGPFRERGSAVMLGSAHLARQMLWLERGWPEVFARAKAFLALPQYWAFRLSGVLASEVTSLAAQSHLWSGADARPARLVAERGWGRLLPPLRPAFETLGPLRPAIARRCGLRPDTRVVCGIHDSSANFYRYQAAGLQDLTVVSTGTWIVALTDHAGVDLDRETPGLSCNADVRGRPVPGMLTMGGREFASVVGEHAGPATRDALRRIVGSGTMALPSFGADDGLFPGTARRGHVRGPLAGDPSVRFTLGLLYAAMLANRCLRALPPSRTVVLDGGLVRDPLFGAILAALNPTARVLVNRDAHGTATGAALIAGHEARRGPAPLAVEAPDVSGLPDLPSYWSRWCDLSHPWSHAS</sequence>
<dbReference type="GO" id="GO:0016301">
    <property type="term" value="F:kinase activity"/>
    <property type="evidence" value="ECO:0007669"/>
    <property type="project" value="UniProtKB-KW"/>
</dbReference>
<dbReference type="Pfam" id="PF21546">
    <property type="entry name" value="FGGY_C_2"/>
    <property type="match status" value="1"/>
</dbReference>
<dbReference type="AlphaFoldDB" id="A0A3A1WJ21"/>
<evidence type="ECO:0000256" key="1">
    <source>
        <dbReference type="ARBA" id="ARBA00009156"/>
    </source>
</evidence>
<evidence type="ECO:0000256" key="3">
    <source>
        <dbReference type="ARBA" id="ARBA00022777"/>
    </source>
</evidence>
<dbReference type="Proteomes" id="UP000265750">
    <property type="component" value="Unassembled WGS sequence"/>
</dbReference>
<comment type="caution">
    <text evidence="6">The sequence shown here is derived from an EMBL/GenBank/DDBJ whole genome shotgun (WGS) entry which is preliminary data.</text>
</comment>
<dbReference type="GO" id="GO:0005975">
    <property type="term" value="P:carbohydrate metabolic process"/>
    <property type="evidence" value="ECO:0007669"/>
    <property type="project" value="InterPro"/>
</dbReference>
<name>A0A3A1WJ21_9HYPH</name>
<evidence type="ECO:0000313" key="6">
    <source>
        <dbReference type="EMBL" id="RIX98483.1"/>
    </source>
</evidence>
<dbReference type="Gene3D" id="3.30.420.40">
    <property type="match status" value="2"/>
</dbReference>
<dbReference type="InterPro" id="IPR018484">
    <property type="entry name" value="FGGY_N"/>
</dbReference>
<gene>
    <name evidence="6" type="ORF">D3218_17265</name>
</gene>
<dbReference type="SUPFAM" id="SSF53067">
    <property type="entry name" value="Actin-like ATPase domain"/>
    <property type="match status" value="1"/>
</dbReference>
<accession>A0A3A1WJ21</accession>
<keyword evidence="2" id="KW-0808">Transferase</keyword>
<dbReference type="InterPro" id="IPR043129">
    <property type="entry name" value="ATPase_NBD"/>
</dbReference>
<proteinExistence type="inferred from homology"/>
<comment type="similarity">
    <text evidence="1">Belongs to the FGGY kinase family.</text>
</comment>
<dbReference type="InterPro" id="IPR050406">
    <property type="entry name" value="FGGY_Carb_Kinase"/>
</dbReference>
<feature type="domain" description="Carbohydrate kinase FGGY N-terminal" evidence="4">
    <location>
        <begin position="5"/>
        <end position="234"/>
    </location>
</feature>
<dbReference type="OrthoDB" id="9786272at2"/>
<dbReference type="EMBL" id="QYRN01000010">
    <property type="protein sequence ID" value="RIX98483.1"/>
    <property type="molecule type" value="Genomic_DNA"/>
</dbReference>
<keyword evidence="7" id="KW-1185">Reference proteome</keyword>
<organism evidence="6 7">
    <name type="scientific">Aureimonas flava</name>
    <dbReference type="NCBI Taxonomy" id="2320271"/>
    <lineage>
        <taxon>Bacteria</taxon>
        <taxon>Pseudomonadati</taxon>
        <taxon>Pseudomonadota</taxon>
        <taxon>Alphaproteobacteria</taxon>
        <taxon>Hyphomicrobiales</taxon>
        <taxon>Aurantimonadaceae</taxon>
        <taxon>Aureimonas</taxon>
    </lineage>
</organism>
<evidence type="ECO:0000259" key="5">
    <source>
        <dbReference type="Pfam" id="PF21546"/>
    </source>
</evidence>
<protein>
    <submittedName>
        <fullName evidence="6">Carbohydrate kinase</fullName>
    </submittedName>
</protein>